<organism evidence="1 2">
    <name type="scientific">Solanum commersonii</name>
    <name type="common">Commerson's wild potato</name>
    <name type="synonym">Commerson's nightshade</name>
    <dbReference type="NCBI Taxonomy" id="4109"/>
    <lineage>
        <taxon>Eukaryota</taxon>
        <taxon>Viridiplantae</taxon>
        <taxon>Streptophyta</taxon>
        <taxon>Embryophyta</taxon>
        <taxon>Tracheophyta</taxon>
        <taxon>Spermatophyta</taxon>
        <taxon>Magnoliopsida</taxon>
        <taxon>eudicotyledons</taxon>
        <taxon>Gunneridae</taxon>
        <taxon>Pentapetalae</taxon>
        <taxon>asterids</taxon>
        <taxon>lamiids</taxon>
        <taxon>Solanales</taxon>
        <taxon>Solanaceae</taxon>
        <taxon>Solanoideae</taxon>
        <taxon>Solaneae</taxon>
        <taxon>Solanum</taxon>
    </lineage>
</organism>
<keyword evidence="2" id="KW-1185">Reference proteome</keyword>
<sequence length="156" mass="17614">NTFTKRLTESIGESPNRFGKLGRARRKNRLKSLGKLAMGKAFWQIADNIRYGCREKVIKKTFGKSPNALSDLRLLAESYITNHQIKHKIKGEMGTLDEPPNGSTSSIQRAYFQPNFTNTTPENKNQKMHNSNSNKTYNTHCPGILKLLPVLPNLAN</sequence>
<protein>
    <submittedName>
        <fullName evidence="1">Uncharacterized protein</fullName>
    </submittedName>
</protein>
<name>A0A9J5ZXF2_SOLCO</name>
<evidence type="ECO:0000313" key="1">
    <source>
        <dbReference type="EMBL" id="KAG5616634.1"/>
    </source>
</evidence>
<accession>A0A9J5ZXF2</accession>
<gene>
    <name evidence="1" type="ORF">H5410_016458</name>
</gene>
<reference evidence="1 2" key="1">
    <citation type="submission" date="2020-09" db="EMBL/GenBank/DDBJ databases">
        <title>De no assembly of potato wild relative species, Solanum commersonii.</title>
        <authorList>
            <person name="Cho K."/>
        </authorList>
    </citation>
    <scope>NUCLEOTIDE SEQUENCE [LARGE SCALE GENOMIC DNA]</scope>
    <source>
        <strain evidence="1">LZ3.2</strain>
        <tissue evidence="1">Leaf</tissue>
    </source>
</reference>
<feature type="non-terminal residue" evidence="1">
    <location>
        <position position="156"/>
    </location>
</feature>
<dbReference type="AlphaFoldDB" id="A0A9J5ZXF2"/>
<dbReference type="Proteomes" id="UP000824120">
    <property type="component" value="Chromosome 3"/>
</dbReference>
<evidence type="ECO:0000313" key="2">
    <source>
        <dbReference type="Proteomes" id="UP000824120"/>
    </source>
</evidence>
<comment type="caution">
    <text evidence="1">The sequence shown here is derived from an EMBL/GenBank/DDBJ whole genome shotgun (WGS) entry which is preliminary data.</text>
</comment>
<proteinExistence type="predicted"/>
<dbReference type="EMBL" id="JACXVP010000003">
    <property type="protein sequence ID" value="KAG5616634.1"/>
    <property type="molecule type" value="Genomic_DNA"/>
</dbReference>